<gene>
    <name evidence="15" type="ORF">JD844_017778</name>
</gene>
<evidence type="ECO:0000313" key="16">
    <source>
        <dbReference type="Proteomes" id="UP000826234"/>
    </source>
</evidence>
<evidence type="ECO:0000256" key="11">
    <source>
        <dbReference type="ARBA" id="ARBA00031591"/>
    </source>
</evidence>
<dbReference type="InterPro" id="IPR008365">
    <property type="entry name" value="Prostanoid_rcpt"/>
</dbReference>
<dbReference type="Gene3D" id="1.20.1070.10">
    <property type="entry name" value="Rhodopsin 7-helix transmembrane proteins"/>
    <property type="match status" value="1"/>
</dbReference>
<dbReference type="PRINTS" id="PR00428">
    <property type="entry name" value="PROSTAGLNDNR"/>
</dbReference>
<feature type="transmembrane region" description="Helical" evidence="13">
    <location>
        <begin position="275"/>
        <end position="301"/>
    </location>
</feature>
<proteinExistence type="predicted"/>
<evidence type="ECO:0000256" key="10">
    <source>
        <dbReference type="ARBA" id="ARBA00023224"/>
    </source>
</evidence>
<evidence type="ECO:0000256" key="9">
    <source>
        <dbReference type="ARBA" id="ARBA00023180"/>
    </source>
</evidence>
<evidence type="ECO:0000256" key="13">
    <source>
        <dbReference type="SAM" id="Phobius"/>
    </source>
</evidence>
<keyword evidence="7 13" id="KW-0472">Membrane</keyword>
<feature type="transmembrane region" description="Helical" evidence="13">
    <location>
        <begin position="130"/>
        <end position="152"/>
    </location>
</feature>
<keyword evidence="6" id="KW-0297">G-protein coupled receptor</keyword>
<evidence type="ECO:0000256" key="2">
    <source>
        <dbReference type="ARBA" id="ARBA00015397"/>
    </source>
</evidence>
<evidence type="ECO:0000256" key="6">
    <source>
        <dbReference type="ARBA" id="ARBA00023040"/>
    </source>
</evidence>
<evidence type="ECO:0000256" key="3">
    <source>
        <dbReference type="ARBA" id="ARBA00022475"/>
    </source>
</evidence>
<organism evidence="15 16">
    <name type="scientific">Phrynosoma platyrhinos</name>
    <name type="common">Desert horned lizard</name>
    <dbReference type="NCBI Taxonomy" id="52577"/>
    <lineage>
        <taxon>Eukaryota</taxon>
        <taxon>Metazoa</taxon>
        <taxon>Chordata</taxon>
        <taxon>Craniata</taxon>
        <taxon>Vertebrata</taxon>
        <taxon>Euteleostomi</taxon>
        <taxon>Lepidosauria</taxon>
        <taxon>Squamata</taxon>
        <taxon>Bifurcata</taxon>
        <taxon>Unidentata</taxon>
        <taxon>Episquamata</taxon>
        <taxon>Toxicofera</taxon>
        <taxon>Iguania</taxon>
        <taxon>Phrynosomatidae</taxon>
        <taxon>Phrynosomatinae</taxon>
        <taxon>Phrynosoma</taxon>
    </lineage>
</organism>
<dbReference type="PANTHER" id="PTHR11866:SF10">
    <property type="entry name" value="PROSTAGLANDIN E2 RECEPTOR EP3 SUBTYPE"/>
    <property type="match status" value="1"/>
</dbReference>
<dbReference type="PROSITE" id="PS50262">
    <property type="entry name" value="G_PROTEIN_RECEP_F1_2"/>
    <property type="match status" value="1"/>
</dbReference>
<dbReference type="PRINTS" id="PR00582">
    <property type="entry name" value="PRSTNOIDEP3R"/>
</dbReference>
<keyword evidence="3" id="KW-1003">Cell membrane</keyword>
<name>A0ABQ7SMH3_PHRPL</name>
<evidence type="ECO:0000259" key="14">
    <source>
        <dbReference type="PROSITE" id="PS50262"/>
    </source>
</evidence>
<dbReference type="Pfam" id="PF00001">
    <property type="entry name" value="7tm_1"/>
    <property type="match status" value="1"/>
</dbReference>
<dbReference type="PANTHER" id="PTHR11866">
    <property type="entry name" value="G-PROTEIN COUPLED RECEPTOR FAMILY 1 MEMBER"/>
    <property type="match status" value="1"/>
</dbReference>
<feature type="transmembrane region" description="Helical" evidence="13">
    <location>
        <begin position="172"/>
        <end position="193"/>
    </location>
</feature>
<accession>A0ABQ7SMH3</accession>
<evidence type="ECO:0000256" key="1">
    <source>
        <dbReference type="ARBA" id="ARBA00004651"/>
    </source>
</evidence>
<evidence type="ECO:0000256" key="8">
    <source>
        <dbReference type="ARBA" id="ARBA00023170"/>
    </source>
</evidence>
<comment type="caution">
    <text evidence="15">The sequence shown here is derived from an EMBL/GenBank/DDBJ whole genome shotgun (WGS) entry which is preliminary data.</text>
</comment>
<feature type="transmembrane region" description="Helical" evidence="13">
    <location>
        <begin position="51"/>
        <end position="75"/>
    </location>
</feature>
<dbReference type="EMBL" id="JAIPUX010005289">
    <property type="protein sequence ID" value="KAH0618504.1"/>
    <property type="molecule type" value="Genomic_DNA"/>
</dbReference>
<dbReference type="PRINTS" id="PR00237">
    <property type="entry name" value="GPCRRHODOPSN"/>
</dbReference>
<dbReference type="InterPro" id="IPR017452">
    <property type="entry name" value="GPCR_Rhodpsn_7TM"/>
</dbReference>
<keyword evidence="4 13" id="KW-0812">Transmembrane</keyword>
<evidence type="ECO:0000256" key="7">
    <source>
        <dbReference type="ARBA" id="ARBA00023136"/>
    </source>
</evidence>
<keyword evidence="8" id="KW-0675">Receptor</keyword>
<comment type="subcellular location">
    <subcellularLocation>
        <location evidence="1">Cell membrane</location>
        <topology evidence="1">Multi-pass membrane protein</topology>
    </subcellularLocation>
</comment>
<dbReference type="InterPro" id="IPR000276">
    <property type="entry name" value="GPCR_Rhodpsn"/>
</dbReference>
<keyword evidence="9" id="KW-0325">Glycoprotein</keyword>
<dbReference type="SUPFAM" id="SSF81321">
    <property type="entry name" value="Family A G protein-coupled receptor-like"/>
    <property type="match status" value="1"/>
</dbReference>
<keyword evidence="5 13" id="KW-1133">Transmembrane helix</keyword>
<feature type="domain" description="G-protein coupled receptors family 1 profile" evidence="14">
    <location>
        <begin position="64"/>
        <end position="294"/>
    </location>
</feature>
<dbReference type="InterPro" id="IPR000265">
    <property type="entry name" value="Prostglndn_EP3_rcpt"/>
</dbReference>
<sequence length="333" mass="36333">MTPCSSSCSSEGRLNSTAMALALALAKGNSTLFPPGGEQEKEEEECGTVSVLFPLTMMVTGLVGNGLAMLLVSRAYHKKENQRKKSFLLCIGSLALTDLTGQLLTSPVVISVYLANRKWRAVDPSSRLCTFFGLSMTVFGLCPLFIASAMAVERTLAIRAPHWYTSHMKTRVTKAVLLGVWLATFAFALLPVVGVGKYTLQWPGTWCFIGTKGHEGPRVGNIIFASTFAFLGLFSLGVTVACNVATIVALVCRCRSKSSVSRSRRQWGRITTETLLQLLGIMCVLFACWSPLLVGCLSLFYGPLALLTSQGMTDASPFRGWWELSPQRVWYEM</sequence>
<evidence type="ECO:0000256" key="4">
    <source>
        <dbReference type="ARBA" id="ARBA00022692"/>
    </source>
</evidence>
<feature type="transmembrane region" description="Helical" evidence="13">
    <location>
        <begin position="222"/>
        <end position="254"/>
    </location>
</feature>
<dbReference type="PRINTS" id="PR01788">
    <property type="entry name" value="PROSTANOIDR"/>
</dbReference>
<evidence type="ECO:0000256" key="12">
    <source>
        <dbReference type="ARBA" id="ARBA00046395"/>
    </source>
</evidence>
<evidence type="ECO:0000256" key="5">
    <source>
        <dbReference type="ARBA" id="ARBA00022989"/>
    </source>
</evidence>
<evidence type="ECO:0000313" key="15">
    <source>
        <dbReference type="EMBL" id="KAH0618504.1"/>
    </source>
</evidence>
<dbReference type="Proteomes" id="UP000826234">
    <property type="component" value="Unassembled WGS sequence"/>
</dbReference>
<dbReference type="InterPro" id="IPR001244">
    <property type="entry name" value="Prostglndn_DP_rcpt"/>
</dbReference>
<protein>
    <recommendedName>
        <fullName evidence="2">Prostaglandin E2 receptor EP3 subtype</fullName>
    </recommendedName>
    <alternativeName>
        <fullName evidence="11">Prostanoid EP3 receptor</fullName>
    </alternativeName>
</protein>
<keyword evidence="16" id="KW-1185">Reference proteome</keyword>
<comment type="subunit">
    <text evidence="12">Interacts (via C-terminus) with MKLN1.</text>
</comment>
<reference evidence="15 16" key="1">
    <citation type="journal article" date="2022" name="Gigascience">
        <title>A chromosome-level genome assembly and annotation of the desert horned lizard, Phrynosoma platyrhinos, provides insight into chromosomal rearrangements among reptiles.</title>
        <authorList>
            <person name="Koochekian N."/>
            <person name="Ascanio A."/>
            <person name="Farleigh K."/>
            <person name="Card D.C."/>
            <person name="Schield D.R."/>
            <person name="Castoe T.A."/>
            <person name="Jezkova T."/>
        </authorList>
    </citation>
    <scope>NUCLEOTIDE SEQUENCE [LARGE SCALE GENOMIC DNA]</scope>
    <source>
        <strain evidence="15">NK-2021</strain>
    </source>
</reference>
<feature type="transmembrane region" description="Helical" evidence="13">
    <location>
        <begin position="87"/>
        <end position="110"/>
    </location>
</feature>
<keyword evidence="10" id="KW-0807">Transducer</keyword>